<dbReference type="InterPro" id="IPR046521">
    <property type="entry name" value="DUF6698"/>
</dbReference>
<dbReference type="Proteomes" id="UP000815677">
    <property type="component" value="Unassembled WGS sequence"/>
</dbReference>
<gene>
    <name evidence="1" type="ORF">MCHLO_02827</name>
</gene>
<sequence>MRGPPEIHRLRADASARYSLYTDVVNGTVDIVAEQLPAFLFPVGQKNDRTVLVNLLTGEIMIQAAKILYHGPSALNTGDGCRGSGKEGHAELLGLTTFTPRLIAYIACQVRFALSSVGTYNHIDGRFNYDHFFNYILKAMRRQDTEERVIALFNRRVLGEAAAAGSSDESASAADAPSRVDPLEALWAAADSD</sequence>
<evidence type="ECO:0000313" key="1">
    <source>
        <dbReference type="EMBL" id="GAT45240.1"/>
    </source>
</evidence>
<accession>A0ABQ0L2V7</accession>
<dbReference type="Pfam" id="PF20414">
    <property type="entry name" value="DUF6698"/>
    <property type="match status" value="1"/>
</dbReference>
<evidence type="ECO:0000313" key="2">
    <source>
        <dbReference type="Proteomes" id="UP000815677"/>
    </source>
</evidence>
<protein>
    <submittedName>
        <fullName evidence="1">Uncharacterized protein</fullName>
    </submittedName>
</protein>
<name>A0ABQ0L2V7_MYCCL</name>
<proteinExistence type="predicted"/>
<keyword evidence="2" id="KW-1185">Reference proteome</keyword>
<dbReference type="EMBL" id="DF841026">
    <property type="protein sequence ID" value="GAT45240.1"/>
    <property type="molecule type" value="Genomic_DNA"/>
</dbReference>
<organism evidence="1 2">
    <name type="scientific">Mycena chlorophos</name>
    <name type="common">Agaric fungus</name>
    <name type="synonym">Agaricus chlorophos</name>
    <dbReference type="NCBI Taxonomy" id="658473"/>
    <lineage>
        <taxon>Eukaryota</taxon>
        <taxon>Fungi</taxon>
        <taxon>Dikarya</taxon>
        <taxon>Basidiomycota</taxon>
        <taxon>Agaricomycotina</taxon>
        <taxon>Agaricomycetes</taxon>
        <taxon>Agaricomycetidae</taxon>
        <taxon>Agaricales</taxon>
        <taxon>Marasmiineae</taxon>
        <taxon>Mycenaceae</taxon>
        <taxon>Mycena</taxon>
    </lineage>
</organism>
<reference evidence="1" key="1">
    <citation type="submission" date="2014-09" db="EMBL/GenBank/DDBJ databases">
        <title>Genome sequence of the luminous mushroom Mycena chlorophos for searching fungal bioluminescence genes.</title>
        <authorList>
            <person name="Tanaka Y."/>
            <person name="Kasuga D."/>
            <person name="Oba Y."/>
            <person name="Hase S."/>
            <person name="Sato K."/>
            <person name="Oba Y."/>
            <person name="Sakakibara Y."/>
        </authorList>
    </citation>
    <scope>NUCLEOTIDE SEQUENCE</scope>
</reference>